<dbReference type="AlphaFoldDB" id="A0A562KWL2"/>
<evidence type="ECO:0000313" key="1">
    <source>
        <dbReference type="EMBL" id="TWH99754.1"/>
    </source>
</evidence>
<comment type="caution">
    <text evidence="1">The sequence shown here is derived from an EMBL/GenBank/DDBJ whole genome shotgun (WGS) entry which is preliminary data.</text>
</comment>
<name>A0A562KWL2_9GAMM</name>
<keyword evidence="2" id="KW-1185">Reference proteome</keyword>
<dbReference type="Proteomes" id="UP000315167">
    <property type="component" value="Unassembled WGS sequence"/>
</dbReference>
<evidence type="ECO:0000313" key="2">
    <source>
        <dbReference type="Proteomes" id="UP000315167"/>
    </source>
</evidence>
<sequence length="39" mass="4488">MSQLQDLVAPIRTDTPLIVIETPDVERVIELFRQSPMHV</sequence>
<proteinExistence type="predicted"/>
<gene>
    <name evidence="1" type="ORF">IP90_03062</name>
</gene>
<reference evidence="1 2" key="1">
    <citation type="journal article" date="2015" name="Stand. Genomic Sci.">
        <title>Genomic Encyclopedia of Bacterial and Archaeal Type Strains, Phase III: the genomes of soil and plant-associated and newly described type strains.</title>
        <authorList>
            <person name="Whitman W.B."/>
            <person name="Woyke T."/>
            <person name="Klenk H.P."/>
            <person name="Zhou Y."/>
            <person name="Lilburn T.G."/>
            <person name="Beck B.J."/>
            <person name="De Vos P."/>
            <person name="Vandamme P."/>
            <person name="Eisen J.A."/>
            <person name="Garrity G."/>
            <person name="Hugenholtz P."/>
            <person name="Kyrpides N.C."/>
        </authorList>
    </citation>
    <scope>NUCLEOTIDE SEQUENCE [LARGE SCALE GENOMIC DNA]</scope>
    <source>
        <strain evidence="1 2">CGMCC 1.10821</strain>
    </source>
</reference>
<protein>
    <submittedName>
        <fullName evidence="1">Uncharacterized protein</fullName>
    </submittedName>
</protein>
<organism evidence="1 2">
    <name type="scientific">Luteimonas cucumeris</name>
    <dbReference type="NCBI Taxonomy" id="985012"/>
    <lineage>
        <taxon>Bacteria</taxon>
        <taxon>Pseudomonadati</taxon>
        <taxon>Pseudomonadota</taxon>
        <taxon>Gammaproteobacteria</taxon>
        <taxon>Lysobacterales</taxon>
        <taxon>Lysobacteraceae</taxon>
        <taxon>Luteimonas</taxon>
    </lineage>
</organism>
<accession>A0A562KWL2</accession>
<dbReference type="EMBL" id="VLKN01000009">
    <property type="protein sequence ID" value="TWH99754.1"/>
    <property type="molecule type" value="Genomic_DNA"/>
</dbReference>